<dbReference type="AlphaFoldDB" id="A0A328TMD0"/>
<keyword evidence="2" id="KW-1185">Reference proteome</keyword>
<protein>
    <submittedName>
        <fullName evidence="1">Uncharacterized protein</fullName>
    </submittedName>
</protein>
<name>A0A328TMD0_9GAMM</name>
<accession>A0A328TMD0</accession>
<reference evidence="1" key="1">
    <citation type="submission" date="2018-04" db="EMBL/GenBank/DDBJ databases">
        <title>Genomes of the Obligate Erwinia dacicola and Facultative Enterobacter sp. OLF Endosymbionts of the Olive Fruit fly, Bactrocera oleae.</title>
        <authorList>
            <person name="Estes A.M."/>
            <person name="Hearn D.J."/>
            <person name="Agarwal S."/>
            <person name="Pierson E.A."/>
            <person name="Dunning-Hotopp J.C."/>
        </authorList>
    </citation>
    <scope>NUCLEOTIDE SEQUENCE [LARGE SCALE GENOMIC DNA]</scope>
    <source>
        <strain evidence="1">Oroville</strain>
    </source>
</reference>
<dbReference type="Proteomes" id="UP000244334">
    <property type="component" value="Unassembled WGS sequence"/>
</dbReference>
<evidence type="ECO:0000313" key="1">
    <source>
        <dbReference type="EMBL" id="RAP70135.1"/>
    </source>
</evidence>
<evidence type="ECO:0000313" key="2">
    <source>
        <dbReference type="Proteomes" id="UP000244334"/>
    </source>
</evidence>
<sequence length="35" mass="4034">SVQPKVKSELGKIWLSGGRDIQRIRRSIRWNAGKI</sequence>
<gene>
    <name evidence="1" type="ORF">ACZ87_03058</name>
</gene>
<organism evidence="1 2">
    <name type="scientific">Candidatus Erwinia dacicola</name>
    <dbReference type="NCBI Taxonomy" id="252393"/>
    <lineage>
        <taxon>Bacteria</taxon>
        <taxon>Pseudomonadati</taxon>
        <taxon>Pseudomonadota</taxon>
        <taxon>Gammaproteobacteria</taxon>
        <taxon>Enterobacterales</taxon>
        <taxon>Erwiniaceae</taxon>
        <taxon>Erwinia</taxon>
    </lineage>
</organism>
<feature type="non-terminal residue" evidence="1">
    <location>
        <position position="1"/>
    </location>
</feature>
<comment type="caution">
    <text evidence="1">The sequence shown here is derived from an EMBL/GenBank/DDBJ whole genome shotgun (WGS) entry which is preliminary data.</text>
</comment>
<dbReference type="EMBL" id="LJAM02000448">
    <property type="protein sequence ID" value="RAP70135.1"/>
    <property type="molecule type" value="Genomic_DNA"/>
</dbReference>
<proteinExistence type="predicted"/>